<feature type="transmembrane region" description="Helical" evidence="1">
    <location>
        <begin position="50"/>
        <end position="70"/>
    </location>
</feature>
<sequence length="244" mass="24925">MAADEDGFEAELAEGLAERARGLRPTGGIPLDELRAAGRRRALRVRAGRAVAAVAVVAGCAALLTVPGGAGAPEVGPADPVVSASPSPAPLPGRPGLRECRGGPAALRGLVADGPATQGDVLLPLDLAALNGTVAELGPTDHPDVLFGVCWDDRTLYVMRYPGSTFDTQVGAAAAQRPSVTVEFVDAAAPWQEQCLIAALVRKDPAVSAVSVRADGSGLRVVSSQTREQLVERYGPLVAEVVTG</sequence>
<evidence type="ECO:0000313" key="3">
    <source>
        <dbReference type="Proteomes" id="UP001501752"/>
    </source>
</evidence>
<organism evidence="2 3">
    <name type="scientific">Kitasatospora terrestris</name>
    <dbReference type="NCBI Taxonomy" id="258051"/>
    <lineage>
        <taxon>Bacteria</taxon>
        <taxon>Bacillati</taxon>
        <taxon>Actinomycetota</taxon>
        <taxon>Actinomycetes</taxon>
        <taxon>Kitasatosporales</taxon>
        <taxon>Streptomycetaceae</taxon>
        <taxon>Kitasatospora</taxon>
    </lineage>
</organism>
<dbReference type="Proteomes" id="UP001501752">
    <property type="component" value="Unassembled WGS sequence"/>
</dbReference>
<keyword evidence="1" id="KW-1133">Transmembrane helix</keyword>
<evidence type="ECO:0000313" key="2">
    <source>
        <dbReference type="EMBL" id="GAA4862156.1"/>
    </source>
</evidence>
<dbReference type="EMBL" id="BAABIS010000001">
    <property type="protein sequence ID" value="GAA4862156.1"/>
    <property type="molecule type" value="Genomic_DNA"/>
</dbReference>
<gene>
    <name evidence="2" type="ORF">GCM10023235_45380</name>
</gene>
<dbReference type="RefSeq" id="WP_345698701.1">
    <property type="nucleotide sequence ID" value="NZ_BAABIS010000001.1"/>
</dbReference>
<reference evidence="3" key="1">
    <citation type="journal article" date="2019" name="Int. J. Syst. Evol. Microbiol.">
        <title>The Global Catalogue of Microorganisms (GCM) 10K type strain sequencing project: providing services to taxonomists for standard genome sequencing and annotation.</title>
        <authorList>
            <consortium name="The Broad Institute Genomics Platform"/>
            <consortium name="The Broad Institute Genome Sequencing Center for Infectious Disease"/>
            <person name="Wu L."/>
            <person name="Ma J."/>
        </authorList>
    </citation>
    <scope>NUCLEOTIDE SEQUENCE [LARGE SCALE GENOMIC DNA]</scope>
    <source>
        <strain evidence="3">JCM 13006</strain>
    </source>
</reference>
<keyword evidence="3" id="KW-1185">Reference proteome</keyword>
<name>A0ABP9DWZ0_9ACTN</name>
<comment type="caution">
    <text evidence="2">The sequence shown here is derived from an EMBL/GenBank/DDBJ whole genome shotgun (WGS) entry which is preliminary data.</text>
</comment>
<proteinExistence type="predicted"/>
<keyword evidence="1" id="KW-0812">Transmembrane</keyword>
<accession>A0ABP9DWZ0</accession>
<evidence type="ECO:0000256" key="1">
    <source>
        <dbReference type="SAM" id="Phobius"/>
    </source>
</evidence>
<keyword evidence="1" id="KW-0472">Membrane</keyword>
<protein>
    <submittedName>
        <fullName evidence="2">Uncharacterized protein</fullName>
    </submittedName>
</protein>